<dbReference type="Proteomes" id="UP000030700">
    <property type="component" value="Unassembled WGS sequence"/>
</dbReference>
<dbReference type="HOGENOM" id="CLU_2551988_0_0_0"/>
<keyword evidence="2" id="KW-1185">Reference proteome</keyword>
<accession>A0A0S6VT53</accession>
<dbReference type="STRING" id="1499966.U14_00074"/>
<name>A0A0S6VT53_9BACT</name>
<reference evidence="1" key="1">
    <citation type="journal article" date="2015" name="PeerJ">
        <title>First genomic representation of candidate bacterial phylum KSB3 points to enhanced environmental sensing as a trigger of wastewater bulking.</title>
        <authorList>
            <person name="Sekiguchi Y."/>
            <person name="Ohashi A."/>
            <person name="Parks D.H."/>
            <person name="Yamauchi T."/>
            <person name="Tyson G.W."/>
            <person name="Hugenholtz P."/>
        </authorList>
    </citation>
    <scope>NUCLEOTIDE SEQUENCE [LARGE SCALE GENOMIC DNA]</scope>
</reference>
<organism evidence="1">
    <name type="scientific">Candidatus Moduliflexus flocculans</name>
    <dbReference type="NCBI Taxonomy" id="1499966"/>
    <lineage>
        <taxon>Bacteria</taxon>
        <taxon>Candidatus Moduliflexota</taxon>
        <taxon>Candidatus Moduliflexia</taxon>
        <taxon>Candidatus Moduliflexales</taxon>
        <taxon>Candidatus Moduliflexaceae</taxon>
    </lineage>
</organism>
<dbReference type="AlphaFoldDB" id="A0A0S6VT53"/>
<gene>
    <name evidence="1" type="ORF">U14_00074</name>
</gene>
<sequence length="85" mass="9451">MMVNAAYLQAQHLIETLSPPDQARLLTYLSCRLTQLLSSQAVNVAPTTAAPGMAWQEFFRIGDNIMRSDRPESETLTAAVLAMRR</sequence>
<proteinExistence type="predicted"/>
<dbReference type="EMBL" id="DF820455">
    <property type="protein sequence ID" value="GAK48863.1"/>
    <property type="molecule type" value="Genomic_DNA"/>
</dbReference>
<evidence type="ECO:0000313" key="1">
    <source>
        <dbReference type="EMBL" id="GAK48863.1"/>
    </source>
</evidence>
<protein>
    <submittedName>
        <fullName evidence="1">Uncharacterized protein</fullName>
    </submittedName>
</protein>
<evidence type="ECO:0000313" key="2">
    <source>
        <dbReference type="Proteomes" id="UP000030700"/>
    </source>
</evidence>